<proteinExistence type="predicted"/>
<reference evidence="1 2" key="1">
    <citation type="submission" date="2018-10" db="EMBL/GenBank/DDBJ databases">
        <title>Fifty Aureobasidium pullulans genomes reveal a recombining polyextremotolerant generalist.</title>
        <authorList>
            <person name="Gostincar C."/>
            <person name="Turk M."/>
            <person name="Zajc J."/>
            <person name="Gunde-Cimerman N."/>
        </authorList>
    </citation>
    <scope>NUCLEOTIDE SEQUENCE [LARGE SCALE GENOMIC DNA]</scope>
    <source>
        <strain evidence="1 2">EXF-10796</strain>
    </source>
</reference>
<sequence length="246" mass="27587">MALQPSTEELGKVEVIEISSSSPSHAPSHDSELDLELHQDLKNDNSAGEISSIASTATSDYTMPMGGTSFLDLPLELRTMVYDLAIPKDYRWNFRMPGKPKTVVKGINLLQSCRQVRQETQDRVWCHSLCIDCNESLVNMGAVMSGLNSTALAKIPIVRLSITIDPDASSSWGPIDLTVLSDAKLLYMLDLEIDWSNLKRCSFTPPKDTAFFTGLVIQIMTQIPQHVKYVFWNLYYYNECWNCAVL</sequence>
<name>A0AB74IY51_AURPU</name>
<accession>A0AB74IY51</accession>
<dbReference type="Proteomes" id="UP000309076">
    <property type="component" value="Unassembled WGS sequence"/>
</dbReference>
<comment type="caution">
    <text evidence="1">The sequence shown here is derived from an EMBL/GenBank/DDBJ whole genome shotgun (WGS) entry which is preliminary data.</text>
</comment>
<evidence type="ECO:0000313" key="1">
    <source>
        <dbReference type="EMBL" id="THW44722.1"/>
    </source>
</evidence>
<evidence type="ECO:0000313" key="2">
    <source>
        <dbReference type="Proteomes" id="UP000309076"/>
    </source>
</evidence>
<dbReference type="EMBL" id="QZAM01000079">
    <property type="protein sequence ID" value="THW44722.1"/>
    <property type="molecule type" value="Genomic_DNA"/>
</dbReference>
<organism evidence="1 2">
    <name type="scientific">Aureobasidium pullulans</name>
    <name type="common">Black yeast</name>
    <name type="synonym">Pullularia pullulans</name>
    <dbReference type="NCBI Taxonomy" id="5580"/>
    <lineage>
        <taxon>Eukaryota</taxon>
        <taxon>Fungi</taxon>
        <taxon>Dikarya</taxon>
        <taxon>Ascomycota</taxon>
        <taxon>Pezizomycotina</taxon>
        <taxon>Dothideomycetes</taxon>
        <taxon>Dothideomycetidae</taxon>
        <taxon>Dothideales</taxon>
        <taxon>Saccotheciaceae</taxon>
        <taxon>Aureobasidium</taxon>
    </lineage>
</organism>
<gene>
    <name evidence="1" type="ORF">D6D21_04777</name>
</gene>
<dbReference type="AlphaFoldDB" id="A0AB74IY51"/>
<protein>
    <submittedName>
        <fullName evidence="1">Uncharacterized protein</fullName>
    </submittedName>
</protein>